<dbReference type="Proteomes" id="UP001281761">
    <property type="component" value="Unassembled WGS sequence"/>
</dbReference>
<name>A0ABQ9WMT1_9EUKA</name>
<feature type="compositionally biased region" description="Polar residues" evidence="1">
    <location>
        <begin position="97"/>
        <end position="108"/>
    </location>
</feature>
<evidence type="ECO:0000256" key="1">
    <source>
        <dbReference type="SAM" id="MobiDB-lite"/>
    </source>
</evidence>
<organism evidence="2 3">
    <name type="scientific">Blattamonas nauphoetae</name>
    <dbReference type="NCBI Taxonomy" id="2049346"/>
    <lineage>
        <taxon>Eukaryota</taxon>
        <taxon>Metamonada</taxon>
        <taxon>Preaxostyla</taxon>
        <taxon>Oxymonadida</taxon>
        <taxon>Blattamonas</taxon>
    </lineage>
</organism>
<evidence type="ECO:0000313" key="2">
    <source>
        <dbReference type="EMBL" id="KAK2940776.1"/>
    </source>
</evidence>
<feature type="region of interest" description="Disordered" evidence="1">
    <location>
        <begin position="1"/>
        <end position="108"/>
    </location>
</feature>
<accession>A0ABQ9WMT1</accession>
<feature type="compositionally biased region" description="Basic and acidic residues" evidence="1">
    <location>
        <begin position="37"/>
        <end position="75"/>
    </location>
</feature>
<gene>
    <name evidence="2" type="ORF">BLNAU_24313</name>
</gene>
<proteinExistence type="predicted"/>
<dbReference type="EMBL" id="JARBJD010000607">
    <property type="protein sequence ID" value="KAK2940776.1"/>
    <property type="molecule type" value="Genomic_DNA"/>
</dbReference>
<reference evidence="2 3" key="1">
    <citation type="journal article" date="2022" name="bioRxiv">
        <title>Genomics of Preaxostyla Flagellates Illuminates Evolutionary Transitions and the Path Towards Mitochondrial Loss.</title>
        <authorList>
            <person name="Novak L.V.F."/>
            <person name="Treitli S.C."/>
            <person name="Pyrih J."/>
            <person name="Halakuc P."/>
            <person name="Pipaliya S.V."/>
            <person name="Vacek V."/>
            <person name="Brzon O."/>
            <person name="Soukal P."/>
            <person name="Eme L."/>
            <person name="Dacks J.B."/>
            <person name="Karnkowska A."/>
            <person name="Elias M."/>
            <person name="Hampl V."/>
        </authorList>
    </citation>
    <scope>NUCLEOTIDE SEQUENCE [LARGE SCALE GENOMIC DNA]</scope>
    <source>
        <strain evidence="2">NAU3</strain>
        <tissue evidence="2">Gut</tissue>
    </source>
</reference>
<sequence length="287" mass="31046">MIQTTLSQSPPPDSPNYQAQIRTGIASDESEPEDDDQGRNEAEPIASEEKGEGKEEEKDDNEARQEEETTRDVEYSAHSLAHTARRRRRSMTSTFSCKETSSQTTSPSPVLPNAMLCSITLLISSFTQTQKQIQLIPFIHSRSTHDLGHTSLTLIPRPSALNLFVQSVGISSLAQIVLILTSLSGPDQFDANIIQSALSPDLSIVSALSMTRSSALAWYPAAVALTSIANLIPPQPAKILEATLPSPSIFESTFVLQAASTLLNTSHVTVLLSSRKSSQLRTALSSD</sequence>
<keyword evidence="3" id="KW-1185">Reference proteome</keyword>
<protein>
    <submittedName>
        <fullName evidence="2">Uncharacterized protein</fullName>
    </submittedName>
</protein>
<evidence type="ECO:0000313" key="3">
    <source>
        <dbReference type="Proteomes" id="UP001281761"/>
    </source>
</evidence>
<comment type="caution">
    <text evidence="2">The sequence shown here is derived from an EMBL/GenBank/DDBJ whole genome shotgun (WGS) entry which is preliminary data.</text>
</comment>